<dbReference type="PANTHER" id="PTHR13366">
    <property type="entry name" value="MALARIA ANTIGEN-RELATED"/>
    <property type="match status" value="1"/>
</dbReference>
<dbReference type="InterPro" id="IPR052107">
    <property type="entry name" value="HEAT6"/>
</dbReference>
<evidence type="ECO:0000313" key="4">
    <source>
        <dbReference type="Proteomes" id="UP000759131"/>
    </source>
</evidence>
<feature type="non-terminal residue" evidence="3">
    <location>
        <position position="1"/>
    </location>
</feature>
<evidence type="ECO:0000256" key="1">
    <source>
        <dbReference type="SAM" id="MobiDB-lite"/>
    </source>
</evidence>
<proteinExistence type="predicted"/>
<evidence type="ECO:0000259" key="2">
    <source>
        <dbReference type="Pfam" id="PF13251"/>
    </source>
</evidence>
<dbReference type="PANTHER" id="PTHR13366:SF0">
    <property type="entry name" value="HEAT REPEAT-CONTAINING PROTEIN 6"/>
    <property type="match status" value="1"/>
</dbReference>
<dbReference type="SUPFAM" id="SSF48371">
    <property type="entry name" value="ARM repeat"/>
    <property type="match status" value="1"/>
</dbReference>
<feature type="compositionally biased region" description="Basic residues" evidence="1">
    <location>
        <begin position="259"/>
        <end position="269"/>
    </location>
</feature>
<dbReference type="InterPro" id="IPR016024">
    <property type="entry name" value="ARM-type_fold"/>
</dbReference>
<dbReference type="Proteomes" id="UP000759131">
    <property type="component" value="Unassembled WGS sequence"/>
</dbReference>
<sequence>MDKTEDMSRSVAATAEDQTDPWLRQLMANTRNEEYVRLNYKTIVESLVARLLAIDGQLAGHYRHYHQLLNQLMTTLDYNRRHPSPQRSLCFVDTVDRLLASAVFVTAADQLLITDALNGQNLLIKAVKCLLKDSLSDHYNNDAILRVLDRLVKSLDTCRECLAKTEPNSHQGIVINHLILNTIRCLYILLNRFKFNVLSLDLNQFCGQLLGQLKCFSFYGIAGYDVSKVRQSALFPSPFAQFNDLMDNGSNERTGSVNKKNRHKKKTKNAIKSEDLDDDNDETITLHSESASAVKLMTSDSEFSSSDYESAVHDFDGQRIQRSAAIKIRLISYESLSTAVNLFDKRVIFGFWSAFIHLSTAVNLFDKRVIFGFWSAFIQSSTPGSLLWSIPREQSFRVRLSALNFLHKLLMTGNPYVTTLAADDSGTKAKPLSFTSLSQSLAHIVAEVHTGLNAILFAETNSAVLVQAFKCLSLLVTISPYKKLKSGLLVTLCDKSLPLMCHKDIQIQNSCLALAVKVFELDPFPDEMREWIVATDAGVKTMNKVLKFSCDSILSSQSILLCGESLRLLTTIMKQKPIVDTFLDRQEIHLSDQLLMNIALECLEMDVFVTNLVNQSLFCKFLFVLGTNLKRRDLSETQNQQKSWWVCVLKSRLVDLGLKCSDPSIPQSTQFRLVDLGLKCSDPSIPQSTQCVIIDFVSTISAQVFDLFDPKLKFHLISILISIVRNVDNTSAEDLNAQSAAIRCLGVYQLFPSMTEDINYLSDVATLAIEILDIFREAYHQKKLSHLLLYQTSWTLANFCDIIKKFYLRNSSEITVEFMVKLIESNVNCFDLHFANAMQSENIKTNFVRSLGSALYVILIREQTGDHRRQTSLESDHRFRPLFTELIGKFVTTLNASKNFKLQWNICIAFGYLLELDLFLQFCRSDTQLPRVNTGFGDNQTADGCNYQLIDCILDTLVNVMQTTRNHKVQSYAVSAICAVNTSYLNDNQLIWLWTLIANFMVNHLSSVPVNIRDNWFE</sequence>
<protein>
    <recommendedName>
        <fullName evidence="2">DUF4042 domain-containing protein</fullName>
    </recommendedName>
</protein>
<organism evidence="3">
    <name type="scientific">Medioppia subpectinata</name>
    <dbReference type="NCBI Taxonomy" id="1979941"/>
    <lineage>
        <taxon>Eukaryota</taxon>
        <taxon>Metazoa</taxon>
        <taxon>Ecdysozoa</taxon>
        <taxon>Arthropoda</taxon>
        <taxon>Chelicerata</taxon>
        <taxon>Arachnida</taxon>
        <taxon>Acari</taxon>
        <taxon>Acariformes</taxon>
        <taxon>Sarcoptiformes</taxon>
        <taxon>Oribatida</taxon>
        <taxon>Brachypylina</taxon>
        <taxon>Oppioidea</taxon>
        <taxon>Oppiidae</taxon>
        <taxon>Medioppia</taxon>
    </lineage>
</organism>
<accession>A0A7R9L0G9</accession>
<evidence type="ECO:0000313" key="3">
    <source>
        <dbReference type="EMBL" id="CAD7631617.1"/>
    </source>
</evidence>
<feature type="region of interest" description="Disordered" evidence="1">
    <location>
        <begin position="250"/>
        <end position="269"/>
    </location>
</feature>
<feature type="domain" description="DUF4042" evidence="2">
    <location>
        <begin position="358"/>
        <end position="514"/>
    </location>
</feature>
<dbReference type="AlphaFoldDB" id="A0A7R9L0G9"/>
<reference evidence="3" key="1">
    <citation type="submission" date="2020-11" db="EMBL/GenBank/DDBJ databases">
        <authorList>
            <person name="Tran Van P."/>
        </authorList>
    </citation>
    <scope>NUCLEOTIDE SEQUENCE</scope>
</reference>
<dbReference type="Pfam" id="PF13251">
    <property type="entry name" value="DUF4042"/>
    <property type="match status" value="1"/>
</dbReference>
<keyword evidence="4" id="KW-1185">Reference proteome</keyword>
<dbReference type="OrthoDB" id="6515239at2759"/>
<name>A0A7R9L0G9_9ACAR</name>
<dbReference type="EMBL" id="CAJPIZ010009733">
    <property type="protein sequence ID" value="CAG2112047.1"/>
    <property type="molecule type" value="Genomic_DNA"/>
</dbReference>
<dbReference type="InterPro" id="IPR025283">
    <property type="entry name" value="DUF4042"/>
</dbReference>
<gene>
    <name evidence="3" type="ORF">OSB1V03_LOCUS12026</name>
</gene>
<dbReference type="EMBL" id="OC864308">
    <property type="protein sequence ID" value="CAD7631617.1"/>
    <property type="molecule type" value="Genomic_DNA"/>
</dbReference>